<keyword evidence="1" id="KW-0812">Transmembrane</keyword>
<organism evidence="2 3">
    <name type="scientific">Paenibacillus popilliae</name>
    <name type="common">Bacillus popilliae</name>
    <dbReference type="NCBI Taxonomy" id="78057"/>
    <lineage>
        <taxon>Bacteria</taxon>
        <taxon>Bacillati</taxon>
        <taxon>Bacillota</taxon>
        <taxon>Bacilli</taxon>
        <taxon>Bacillales</taxon>
        <taxon>Paenibacillaceae</taxon>
        <taxon>Paenibacillus</taxon>
    </lineage>
</organism>
<dbReference type="EMBL" id="SADY01000011">
    <property type="protein sequence ID" value="TQR41184.1"/>
    <property type="molecule type" value="Genomic_DNA"/>
</dbReference>
<keyword evidence="3" id="KW-1185">Reference proteome</keyword>
<feature type="transmembrane region" description="Helical" evidence="1">
    <location>
        <begin position="69"/>
        <end position="89"/>
    </location>
</feature>
<protein>
    <submittedName>
        <fullName evidence="2">Uncharacterized protein</fullName>
    </submittedName>
</protein>
<reference evidence="2 3" key="1">
    <citation type="submission" date="2018-03" db="EMBL/GenBank/DDBJ databases">
        <title>Aerobic endospore-forming bacteria genome sequencing and assembly.</title>
        <authorList>
            <person name="Cavalcante D.A."/>
            <person name="Driks A."/>
            <person name="Putonti C."/>
            <person name="De-Souza M.T."/>
        </authorList>
    </citation>
    <scope>NUCLEOTIDE SEQUENCE [LARGE SCALE GENOMIC DNA]</scope>
    <source>
        <strain evidence="2 3">SDF0028</strain>
    </source>
</reference>
<evidence type="ECO:0000313" key="2">
    <source>
        <dbReference type="EMBL" id="TQR41184.1"/>
    </source>
</evidence>
<feature type="transmembrane region" description="Helical" evidence="1">
    <location>
        <begin position="101"/>
        <end position="118"/>
    </location>
</feature>
<gene>
    <name evidence="2" type="ORF">C7Y44_26335</name>
</gene>
<accession>A0ABY3AII5</accession>
<keyword evidence="1" id="KW-1133">Transmembrane helix</keyword>
<proteinExistence type="predicted"/>
<evidence type="ECO:0000256" key="1">
    <source>
        <dbReference type="SAM" id="Phobius"/>
    </source>
</evidence>
<keyword evidence="1" id="KW-0472">Membrane</keyword>
<dbReference type="Proteomes" id="UP000316208">
    <property type="component" value="Unassembled WGS sequence"/>
</dbReference>
<sequence length="122" mass="13317">MKRLDSIFLVGLLLLIAGVVWAFTMNGIEAKEWILLLSGTVLGIVAGMIQGWVLFLNKRGQMGSGKMKLWIVGTLIVFVALKVTINISFPSYLATSESGTWVSIVFAIGGLLLGRSLYSRLR</sequence>
<feature type="transmembrane region" description="Helical" evidence="1">
    <location>
        <begin position="32"/>
        <end position="57"/>
    </location>
</feature>
<comment type="caution">
    <text evidence="2">The sequence shown here is derived from an EMBL/GenBank/DDBJ whole genome shotgun (WGS) entry which is preliminary data.</text>
</comment>
<evidence type="ECO:0000313" key="3">
    <source>
        <dbReference type="Proteomes" id="UP000316208"/>
    </source>
</evidence>
<name>A0ABY3AII5_PAEPP</name>